<organism evidence="1 2">
    <name type="scientific">Kineococcus endophyticus</name>
    <dbReference type="NCBI Taxonomy" id="1181883"/>
    <lineage>
        <taxon>Bacteria</taxon>
        <taxon>Bacillati</taxon>
        <taxon>Actinomycetota</taxon>
        <taxon>Actinomycetes</taxon>
        <taxon>Kineosporiales</taxon>
        <taxon>Kineosporiaceae</taxon>
        <taxon>Kineococcus</taxon>
    </lineage>
</organism>
<dbReference type="InterPro" id="IPR016181">
    <property type="entry name" value="Acyl_CoA_acyltransferase"/>
</dbReference>
<evidence type="ECO:0000313" key="2">
    <source>
        <dbReference type="Proteomes" id="UP001555826"/>
    </source>
</evidence>
<gene>
    <name evidence="1" type="ORF">AB1207_18350</name>
</gene>
<sequence>MTGFALPVDDDLDLVLREEWTVAPLHAVVVANLGHLRRWEAWAQGEQTLEGAAACARYSLGEWAAGRAVPAALRYRGDVVGAVGARIDTYAGSADLGYWIDAAHQGGGS</sequence>
<proteinExistence type="predicted"/>
<keyword evidence="2" id="KW-1185">Reference proteome</keyword>
<evidence type="ECO:0000313" key="1">
    <source>
        <dbReference type="EMBL" id="MEW9266716.1"/>
    </source>
</evidence>
<comment type="caution">
    <text evidence="1">The sequence shown here is derived from an EMBL/GenBank/DDBJ whole genome shotgun (WGS) entry which is preliminary data.</text>
</comment>
<dbReference type="SUPFAM" id="SSF55729">
    <property type="entry name" value="Acyl-CoA N-acyltransferases (Nat)"/>
    <property type="match status" value="1"/>
</dbReference>
<protein>
    <submittedName>
        <fullName evidence="1">Uncharacterized protein</fullName>
    </submittedName>
</protein>
<name>A0ABV3PAT4_9ACTN</name>
<dbReference type="Proteomes" id="UP001555826">
    <property type="component" value="Unassembled WGS sequence"/>
</dbReference>
<dbReference type="Gene3D" id="3.40.630.30">
    <property type="match status" value="1"/>
</dbReference>
<dbReference type="RefSeq" id="WP_367639855.1">
    <property type="nucleotide sequence ID" value="NZ_JBFNQN010000013.1"/>
</dbReference>
<accession>A0ABV3PAT4</accession>
<dbReference type="EMBL" id="JBFNQN010000013">
    <property type="protein sequence ID" value="MEW9266716.1"/>
    <property type="molecule type" value="Genomic_DNA"/>
</dbReference>
<reference evidence="1 2" key="1">
    <citation type="submission" date="2024-07" db="EMBL/GenBank/DDBJ databases">
        <authorList>
            <person name="Thanompreechachai J."/>
            <person name="Duangmal K."/>
        </authorList>
    </citation>
    <scope>NUCLEOTIDE SEQUENCE [LARGE SCALE GENOMIC DNA]</scope>
    <source>
        <strain evidence="1 2">KCTC 19886</strain>
    </source>
</reference>